<organism evidence="1 2">
    <name type="scientific">Caerostris extrusa</name>
    <name type="common">Bark spider</name>
    <name type="synonym">Caerostris bankana</name>
    <dbReference type="NCBI Taxonomy" id="172846"/>
    <lineage>
        <taxon>Eukaryota</taxon>
        <taxon>Metazoa</taxon>
        <taxon>Ecdysozoa</taxon>
        <taxon>Arthropoda</taxon>
        <taxon>Chelicerata</taxon>
        <taxon>Arachnida</taxon>
        <taxon>Araneae</taxon>
        <taxon>Araneomorphae</taxon>
        <taxon>Entelegynae</taxon>
        <taxon>Araneoidea</taxon>
        <taxon>Araneidae</taxon>
        <taxon>Caerostris</taxon>
    </lineage>
</organism>
<comment type="caution">
    <text evidence="1">The sequence shown here is derived from an EMBL/GenBank/DDBJ whole genome shotgun (WGS) entry which is preliminary data.</text>
</comment>
<proteinExistence type="predicted"/>
<evidence type="ECO:0000313" key="1">
    <source>
        <dbReference type="EMBL" id="GIY60147.1"/>
    </source>
</evidence>
<evidence type="ECO:0000313" key="2">
    <source>
        <dbReference type="Proteomes" id="UP001054945"/>
    </source>
</evidence>
<dbReference type="EMBL" id="BPLR01013282">
    <property type="protein sequence ID" value="GIY60147.1"/>
    <property type="molecule type" value="Genomic_DNA"/>
</dbReference>
<protein>
    <submittedName>
        <fullName evidence="1">Uncharacterized protein</fullName>
    </submittedName>
</protein>
<dbReference type="Proteomes" id="UP001054945">
    <property type="component" value="Unassembled WGS sequence"/>
</dbReference>
<reference evidence="1 2" key="1">
    <citation type="submission" date="2021-06" db="EMBL/GenBank/DDBJ databases">
        <title>Caerostris extrusa draft genome.</title>
        <authorList>
            <person name="Kono N."/>
            <person name="Arakawa K."/>
        </authorList>
    </citation>
    <scope>NUCLEOTIDE SEQUENCE [LARGE SCALE GENOMIC DNA]</scope>
</reference>
<name>A0AAV4UQX3_CAEEX</name>
<keyword evidence="2" id="KW-1185">Reference proteome</keyword>
<gene>
    <name evidence="1" type="ORF">CEXT_381341</name>
</gene>
<sequence>MRIPPLNKRKARLSARKIVSAVNCSFSFWARKDLLLFESKKREANKKPLLEGQVRRGSVVKGFEKSICFPCFLEVGGLQEKFCQGELKNGKREDVIKALIEKISFLLLLMYYENVNCFVKNNYNS</sequence>
<dbReference type="AlphaFoldDB" id="A0AAV4UQX3"/>
<accession>A0AAV4UQX3</accession>